<dbReference type="InterPro" id="IPR013762">
    <property type="entry name" value="Integrase-like_cat_sf"/>
</dbReference>
<accession>A0A8B6H867</accession>
<dbReference type="SUPFAM" id="SSF55073">
    <property type="entry name" value="Nucleotide cyclase"/>
    <property type="match status" value="1"/>
</dbReference>
<dbReference type="InterPro" id="IPR018297">
    <property type="entry name" value="A/G_cyclase_CS"/>
</dbReference>
<keyword evidence="3" id="KW-0456">Lyase</keyword>
<feature type="domain" description="Guanylate cyclase" evidence="4">
    <location>
        <begin position="486"/>
        <end position="514"/>
    </location>
</feature>
<keyword evidence="1" id="KW-0547">Nucleotide-binding</keyword>
<dbReference type="GO" id="GO:0006310">
    <property type="term" value="P:DNA recombination"/>
    <property type="evidence" value="ECO:0007669"/>
    <property type="project" value="UniProtKB-KW"/>
</dbReference>
<dbReference type="GO" id="GO:0000166">
    <property type="term" value="F:nucleotide binding"/>
    <property type="evidence" value="ECO:0007669"/>
    <property type="project" value="UniProtKB-KW"/>
</dbReference>
<dbReference type="AlphaFoldDB" id="A0A8B6H867"/>
<keyword evidence="2" id="KW-0233">DNA recombination</keyword>
<dbReference type="InterPro" id="IPR013587">
    <property type="entry name" value="Nitrate/nitrite_sensing"/>
</dbReference>
<dbReference type="GO" id="GO:0009190">
    <property type="term" value="P:cyclic nucleotide biosynthetic process"/>
    <property type="evidence" value="ECO:0007669"/>
    <property type="project" value="InterPro"/>
</dbReference>
<dbReference type="EMBL" id="UYJE01009658">
    <property type="protein sequence ID" value="VDI75401.1"/>
    <property type="molecule type" value="Genomic_DNA"/>
</dbReference>
<organism evidence="5 6">
    <name type="scientific">Mytilus galloprovincialis</name>
    <name type="common">Mediterranean mussel</name>
    <dbReference type="NCBI Taxonomy" id="29158"/>
    <lineage>
        <taxon>Eukaryota</taxon>
        <taxon>Metazoa</taxon>
        <taxon>Spiralia</taxon>
        <taxon>Lophotrochozoa</taxon>
        <taxon>Mollusca</taxon>
        <taxon>Bivalvia</taxon>
        <taxon>Autobranchia</taxon>
        <taxon>Pteriomorphia</taxon>
        <taxon>Mytilida</taxon>
        <taxon>Mytiloidea</taxon>
        <taxon>Mytilidae</taxon>
        <taxon>Mytilinae</taxon>
        <taxon>Mytilus</taxon>
    </lineage>
</organism>
<reference evidence="5" key="1">
    <citation type="submission" date="2018-11" db="EMBL/GenBank/DDBJ databases">
        <authorList>
            <person name="Alioto T."/>
            <person name="Alioto T."/>
        </authorList>
    </citation>
    <scope>NUCLEOTIDE SEQUENCE</scope>
</reference>
<dbReference type="GO" id="GO:0003677">
    <property type="term" value="F:DNA binding"/>
    <property type="evidence" value="ECO:0007669"/>
    <property type="project" value="InterPro"/>
</dbReference>
<dbReference type="SUPFAM" id="SSF56349">
    <property type="entry name" value="DNA breaking-rejoining enzymes"/>
    <property type="match status" value="1"/>
</dbReference>
<dbReference type="GO" id="GO:0015074">
    <property type="term" value="P:DNA integration"/>
    <property type="evidence" value="ECO:0007669"/>
    <property type="project" value="InterPro"/>
</dbReference>
<evidence type="ECO:0000259" key="4">
    <source>
        <dbReference type="PROSITE" id="PS50125"/>
    </source>
</evidence>
<comment type="caution">
    <text evidence="5">The sequence shown here is derived from an EMBL/GenBank/DDBJ whole genome shotgun (WGS) entry which is preliminary data.</text>
</comment>
<dbReference type="PROSITE" id="PS00452">
    <property type="entry name" value="GUANYLATE_CYCLASE_1"/>
    <property type="match status" value="1"/>
</dbReference>
<dbReference type="Pfam" id="PF08376">
    <property type="entry name" value="NIT"/>
    <property type="match status" value="1"/>
</dbReference>
<dbReference type="Proteomes" id="UP000596742">
    <property type="component" value="Unassembled WGS sequence"/>
</dbReference>
<evidence type="ECO:0000313" key="5">
    <source>
        <dbReference type="EMBL" id="VDI75401.1"/>
    </source>
</evidence>
<sequence>MSRFGQDDLTTFRKTNFKSKKTGQQTHFAVKVLSDFIVERGMEIDILEATKDEIANLLQDFYANIRNKSQEYYKKNTLLAIRQSINRYLKENDRRGQENLSQLKVDEFKVDSDQKGQMYVRKLTTELTKNHQGTTNEPEGSGGMMYATGTDRCPVKSFVKYLKKHNNASNRLFLHPKNSFSEQDDMWFRNEPIGQNTIKVFMKNLSKSAKLSREYTNHCIRSTCITLLDYSGFQSRHIKTISGHRNEASLSSYCYDTSDKQKKSMSDALSKCTYGTLQQTESRSVTISLSQEKTVSTFTSDENEQPIPLPVIETVSAVRNSKRQDEETLSQKKKVCEKISFSVDIGILVHFLQIERGTTALYISSGGNLLAYASLKTKRRDTESSLDALNEWISISSPSHFRSRDAYRIHLQSYRESLDHLNTTIKAAIKFYSNDNTLIIGWVVSTVQESSSEILWQLLTAYPMLLLSKEEAGVERALGSTFYTRGSVAAGVVGTKMLRYCLFGNTVNVASRMESTSELDQLNNKGEGLSSRSHELPTKFDMFYHTPIIFLLSKLERKEVMMTYWLAKEGSFPLKDLLWYTEKKTLGETYLLRSMQYSDSVKKMLDGFYTHTDLAKELNSMRQQISANNEISASVIDGMLWFDNMTSFINILKIIQDELAQV</sequence>
<dbReference type="InterPro" id="IPR029787">
    <property type="entry name" value="Nucleotide_cyclase"/>
</dbReference>
<evidence type="ECO:0000313" key="6">
    <source>
        <dbReference type="Proteomes" id="UP000596742"/>
    </source>
</evidence>
<proteinExistence type="predicted"/>
<evidence type="ECO:0000256" key="2">
    <source>
        <dbReference type="ARBA" id="ARBA00023172"/>
    </source>
</evidence>
<dbReference type="PROSITE" id="PS50125">
    <property type="entry name" value="GUANYLATE_CYCLASE_2"/>
    <property type="match status" value="1"/>
</dbReference>
<evidence type="ECO:0000256" key="1">
    <source>
        <dbReference type="ARBA" id="ARBA00022741"/>
    </source>
</evidence>
<protein>
    <recommendedName>
        <fullName evidence="4">Guanylate cyclase domain-containing protein</fullName>
    </recommendedName>
</protein>
<name>A0A8B6H867_MYTGA</name>
<dbReference type="OrthoDB" id="6160471at2759"/>
<dbReference type="InterPro" id="IPR002104">
    <property type="entry name" value="Integrase_catalytic"/>
</dbReference>
<dbReference type="InterPro" id="IPR001054">
    <property type="entry name" value="A/G_cyclase"/>
</dbReference>
<dbReference type="Pfam" id="PF00589">
    <property type="entry name" value="Phage_integrase"/>
    <property type="match status" value="1"/>
</dbReference>
<evidence type="ECO:0000256" key="3">
    <source>
        <dbReference type="ARBA" id="ARBA00023239"/>
    </source>
</evidence>
<dbReference type="InterPro" id="IPR052787">
    <property type="entry name" value="MAVS"/>
</dbReference>
<dbReference type="PANTHER" id="PTHR21446">
    <property type="entry name" value="DUF3504 DOMAIN-CONTAINING PROTEIN"/>
    <property type="match status" value="1"/>
</dbReference>
<keyword evidence="6" id="KW-1185">Reference proteome</keyword>
<dbReference type="Gene3D" id="1.10.443.10">
    <property type="entry name" value="Intergrase catalytic core"/>
    <property type="match status" value="1"/>
</dbReference>
<dbReference type="GO" id="GO:0035556">
    <property type="term" value="P:intracellular signal transduction"/>
    <property type="evidence" value="ECO:0007669"/>
    <property type="project" value="InterPro"/>
</dbReference>
<dbReference type="InterPro" id="IPR011010">
    <property type="entry name" value="DNA_brk_join_enz"/>
</dbReference>
<gene>
    <name evidence="5" type="ORF">MGAL_10B093453</name>
</gene>
<dbReference type="PANTHER" id="PTHR21446:SF6">
    <property type="entry name" value="MITOCHONDRIAL ANTIVIRAL-SIGNALING PROTEIN"/>
    <property type="match status" value="1"/>
</dbReference>
<dbReference type="Gene3D" id="3.30.70.1230">
    <property type="entry name" value="Nucleotide cyclase"/>
    <property type="match status" value="1"/>
</dbReference>
<dbReference type="GO" id="GO:0016849">
    <property type="term" value="F:phosphorus-oxygen lyase activity"/>
    <property type="evidence" value="ECO:0007669"/>
    <property type="project" value="InterPro"/>
</dbReference>